<dbReference type="InterPro" id="IPR003653">
    <property type="entry name" value="Peptidase_C48_C"/>
</dbReference>
<organism evidence="6 7">
    <name type="scientific">Panaeolus cyanescens</name>
    <dbReference type="NCBI Taxonomy" id="181874"/>
    <lineage>
        <taxon>Eukaryota</taxon>
        <taxon>Fungi</taxon>
        <taxon>Dikarya</taxon>
        <taxon>Basidiomycota</taxon>
        <taxon>Agaricomycotina</taxon>
        <taxon>Agaricomycetes</taxon>
        <taxon>Agaricomycetidae</taxon>
        <taxon>Agaricales</taxon>
        <taxon>Agaricineae</taxon>
        <taxon>Galeropsidaceae</taxon>
        <taxon>Panaeolus</taxon>
    </lineage>
</organism>
<dbReference type="GO" id="GO:0019783">
    <property type="term" value="F:ubiquitin-like protein peptidase activity"/>
    <property type="evidence" value="ECO:0007669"/>
    <property type="project" value="UniProtKB-ARBA"/>
</dbReference>
<dbReference type="GO" id="GO:0006508">
    <property type="term" value="P:proteolysis"/>
    <property type="evidence" value="ECO:0007669"/>
    <property type="project" value="UniProtKB-KW"/>
</dbReference>
<dbReference type="Gene3D" id="3.40.395.10">
    <property type="entry name" value="Adenoviral Proteinase, Chain A"/>
    <property type="match status" value="1"/>
</dbReference>
<dbReference type="OrthoDB" id="73076at2759"/>
<evidence type="ECO:0000313" key="7">
    <source>
        <dbReference type="Proteomes" id="UP000284842"/>
    </source>
</evidence>
<dbReference type="Pfam" id="PF02902">
    <property type="entry name" value="Peptidase_C48"/>
    <property type="match status" value="1"/>
</dbReference>
<dbReference type="GO" id="GO:0008234">
    <property type="term" value="F:cysteine-type peptidase activity"/>
    <property type="evidence" value="ECO:0007669"/>
    <property type="project" value="InterPro"/>
</dbReference>
<dbReference type="Proteomes" id="UP000284842">
    <property type="component" value="Unassembled WGS sequence"/>
</dbReference>
<dbReference type="STRING" id="181874.A0A409YDA9"/>
<keyword evidence="2" id="KW-0645">Protease</keyword>
<dbReference type="SUPFAM" id="SSF54001">
    <property type="entry name" value="Cysteine proteinases"/>
    <property type="match status" value="1"/>
</dbReference>
<evidence type="ECO:0000256" key="2">
    <source>
        <dbReference type="ARBA" id="ARBA00022670"/>
    </source>
</evidence>
<evidence type="ECO:0000313" key="6">
    <source>
        <dbReference type="EMBL" id="PPR00996.1"/>
    </source>
</evidence>
<feature type="region of interest" description="Disordered" evidence="4">
    <location>
        <begin position="882"/>
        <end position="929"/>
    </location>
</feature>
<feature type="domain" description="Ubiquitin-like protease family profile" evidence="5">
    <location>
        <begin position="208"/>
        <end position="387"/>
    </location>
</feature>
<accession>A0A409YDA9</accession>
<sequence length="1340" mass="150668">MPHTIDLQDSSDNELSTEFREEDWIGVGKRYPEKDVPHYISCAKRQHLKVPEAVINCLPVPSHSVLALLANSLPKKSAQIIAYTISAWFSTEAPNCGVKELVQRPIPSDTELVRLEEGFGQAWFDGCISLVDVRFNGGVERFPVWVITWWKEVSKIVRGQEEWKAAHNWLQEQITKKKLSDMEMVQVEDVEKAIRDLPWNRSMVFERGLTTTRELATFLGNGWLSDGHINMMLQVLADDLSQRVGVSHNGTRTLIAPLGFSQSILQADRIFKLTDEKWTRTLLYKYKVKINKEEIQDFYFPLHVNDNHWIVGKVDFLKGHVSYADPLQDSFGYKPTTFHKQLCKWLTKCWSNQFKSYSTVPLSSIPYAKQTDSYSCGIIAINTIEHNVFGCTLWSSAQAASERVRWFLRLVKYAKNHSAPHPNVEFFHQDLQSEDHIAIATDHNFQTAISNDQPSTETSNNISQSHTTYPEQVQHILQESNKLKATKICLWCLTIPLPKIPPILVAAVPIGDDMTVESLFQLLKVVIDGLIDHDIRIVSYASDGSEVERGVQERLLTLGDMQVHTIRNPHPGRPDTQARYTIYRGQAICTVQDSKHALKTCRNNMFSGARFLVAGNYSATYRRIRRIVDEAGPIRKRDVEKLDRQDDNAAARLFSAATLEHLITNHKDDALGEIVYLFIFRELVDAFQNRSMKHCEHLQIALRARYFLDAWDAFLQGLNILNILLSSLISLIIIHRDHVDGIAPLLPWLNSTEPCEHVFGCARRFVKDFTYADFIYMVPKLRLKIREAVLNTRISDSKESAAGYAHTYFDDEGVDLAVLSHFPSDLEIQTIAKAAADEADSLVSLLGISPIQLFAAYSLTTQQRARFQPGLPAIGSWFNDNQDGIDGASDSDSHQSAGVDSESTTDSDVDPSELLDSQTPLDASDNQADQELYHSSTTRAIQRLLKCDARAPITRRHAEDVRMENLTLAAVSLLADDASRAFTLAETDDTLELKQMADDEFNKIQNMKNTLRDIDQSRQNQRSTLSIILPNVSTSHAEPQKPFGLGELAADSLDLTVLVSLRTKHQTRHAARSVRTQITMSLQCQEAERTRRDLRREMEKILKSNQEVQGVGTGLERMERWRAAAPGGRDGIVDGASAPQLPAGTSANASTAATQSAKELQRKRTSALKKGRIPEPYLLRLATAQVNGFTPIKLDSYGLIFTKDGIRVGQVITLYSKAGGRNGAHAAITDSSSIAAVSYIGMQIFEHRQGGHFSSRTNTTALLNTNHFAFIHPFQFLILIPSTSVARQSNNMIVLNEEQFRHFKALEPQVKRLAVAQKSFRSRKKAKDTDPVSDMEDLSD</sequence>
<gene>
    <name evidence="6" type="ORF">CVT24_000570</name>
</gene>
<dbReference type="PROSITE" id="PS50600">
    <property type="entry name" value="ULP_PROTEASE"/>
    <property type="match status" value="1"/>
</dbReference>
<feature type="region of interest" description="Disordered" evidence="4">
    <location>
        <begin position="1317"/>
        <end position="1340"/>
    </location>
</feature>
<keyword evidence="3" id="KW-0378">Hydrolase</keyword>
<feature type="compositionally biased region" description="Polar residues" evidence="4">
    <location>
        <begin position="915"/>
        <end position="929"/>
    </location>
</feature>
<feature type="compositionally biased region" description="Acidic residues" evidence="4">
    <location>
        <begin position="1331"/>
        <end position="1340"/>
    </location>
</feature>
<feature type="region of interest" description="Disordered" evidence="4">
    <location>
        <begin position="1127"/>
        <end position="1167"/>
    </location>
</feature>
<feature type="compositionally biased region" description="Acidic residues" evidence="4">
    <location>
        <begin position="903"/>
        <end position="913"/>
    </location>
</feature>
<evidence type="ECO:0000256" key="4">
    <source>
        <dbReference type="SAM" id="MobiDB-lite"/>
    </source>
</evidence>
<evidence type="ECO:0000256" key="3">
    <source>
        <dbReference type="ARBA" id="ARBA00022801"/>
    </source>
</evidence>
<reference evidence="6 7" key="1">
    <citation type="journal article" date="2018" name="Evol. Lett.">
        <title>Horizontal gene cluster transfer increased hallucinogenic mushroom diversity.</title>
        <authorList>
            <person name="Reynolds H.T."/>
            <person name="Vijayakumar V."/>
            <person name="Gluck-Thaler E."/>
            <person name="Korotkin H.B."/>
            <person name="Matheny P.B."/>
            <person name="Slot J.C."/>
        </authorList>
    </citation>
    <scope>NUCLEOTIDE SEQUENCE [LARGE SCALE GENOMIC DNA]</scope>
    <source>
        <strain evidence="6 7">2629</strain>
    </source>
</reference>
<comment type="caution">
    <text evidence="6">The sequence shown here is derived from an EMBL/GenBank/DDBJ whole genome shotgun (WGS) entry which is preliminary data.</text>
</comment>
<comment type="similarity">
    <text evidence="1">Belongs to the peptidase C48 family.</text>
</comment>
<evidence type="ECO:0000256" key="1">
    <source>
        <dbReference type="ARBA" id="ARBA00005234"/>
    </source>
</evidence>
<feature type="compositionally biased region" description="Low complexity" evidence="4">
    <location>
        <begin position="1143"/>
        <end position="1157"/>
    </location>
</feature>
<protein>
    <recommendedName>
        <fullName evidence="5">Ubiquitin-like protease family profile domain-containing protein</fullName>
    </recommendedName>
</protein>
<name>A0A409YDA9_9AGAR</name>
<dbReference type="InParanoid" id="A0A409YDA9"/>
<dbReference type="InterPro" id="IPR038765">
    <property type="entry name" value="Papain-like_cys_pep_sf"/>
</dbReference>
<evidence type="ECO:0000259" key="5">
    <source>
        <dbReference type="PROSITE" id="PS50600"/>
    </source>
</evidence>
<dbReference type="EMBL" id="NHTK01001279">
    <property type="protein sequence ID" value="PPR00996.1"/>
    <property type="molecule type" value="Genomic_DNA"/>
</dbReference>
<keyword evidence="7" id="KW-1185">Reference proteome</keyword>
<proteinExistence type="inferred from homology"/>